<dbReference type="PANTHER" id="PTHR21818">
    <property type="entry name" value="BC025462 PROTEIN"/>
    <property type="match status" value="1"/>
</dbReference>
<dbReference type="InterPro" id="IPR026171">
    <property type="entry name" value="FANCI"/>
</dbReference>
<protein>
    <recommendedName>
        <fullName evidence="1">FANCI helical domain-containing protein</fullName>
    </recommendedName>
</protein>
<proteinExistence type="predicted"/>
<dbReference type="AlphaFoldDB" id="A0A328E6Q9"/>
<dbReference type="EMBL" id="NQVE01000018">
    <property type="protein sequence ID" value="RAL53602.1"/>
    <property type="molecule type" value="Genomic_DNA"/>
</dbReference>
<evidence type="ECO:0000313" key="2">
    <source>
        <dbReference type="EMBL" id="RAL53602.1"/>
    </source>
</evidence>
<dbReference type="PANTHER" id="PTHR21818:SF0">
    <property type="entry name" value="FANCONI ANEMIA GROUP I PROTEIN"/>
    <property type="match status" value="1"/>
</dbReference>
<dbReference type="GO" id="GO:0006281">
    <property type="term" value="P:DNA repair"/>
    <property type="evidence" value="ECO:0007669"/>
    <property type="project" value="InterPro"/>
</dbReference>
<dbReference type="Pfam" id="PF14680">
    <property type="entry name" value="FANCI_HD2"/>
    <property type="match status" value="1"/>
</dbReference>
<feature type="domain" description="FANCI helical" evidence="1">
    <location>
        <begin position="131"/>
        <end position="259"/>
    </location>
</feature>
<evidence type="ECO:0000313" key="3">
    <source>
        <dbReference type="Proteomes" id="UP000249390"/>
    </source>
</evidence>
<organism evidence="2 3">
    <name type="scientific">Cuscuta australis</name>
    <dbReference type="NCBI Taxonomy" id="267555"/>
    <lineage>
        <taxon>Eukaryota</taxon>
        <taxon>Viridiplantae</taxon>
        <taxon>Streptophyta</taxon>
        <taxon>Embryophyta</taxon>
        <taxon>Tracheophyta</taxon>
        <taxon>Spermatophyta</taxon>
        <taxon>Magnoliopsida</taxon>
        <taxon>eudicotyledons</taxon>
        <taxon>Gunneridae</taxon>
        <taxon>Pentapetalae</taxon>
        <taxon>asterids</taxon>
        <taxon>lamiids</taxon>
        <taxon>Solanales</taxon>
        <taxon>Convolvulaceae</taxon>
        <taxon>Cuscuteae</taxon>
        <taxon>Cuscuta</taxon>
        <taxon>Cuscuta subgen. Grammica</taxon>
        <taxon>Cuscuta sect. Cleistogrammica</taxon>
    </lineage>
</organism>
<dbReference type="InterPro" id="IPR029312">
    <property type="entry name" value="FANCI_HD2"/>
</dbReference>
<accession>A0A328E6Q9</accession>
<name>A0A328E6Q9_9ASTE</name>
<dbReference type="Proteomes" id="UP000249390">
    <property type="component" value="Unassembled WGS sequence"/>
</dbReference>
<dbReference type="GO" id="GO:0070182">
    <property type="term" value="F:DNA polymerase binding"/>
    <property type="evidence" value="ECO:0007669"/>
    <property type="project" value="TreeGrafter"/>
</dbReference>
<reference evidence="2 3" key="1">
    <citation type="submission" date="2018-06" db="EMBL/GenBank/DDBJ databases">
        <title>The Genome of Cuscuta australis (Dodder) Provides Insight into the Evolution of Plant Parasitism.</title>
        <authorList>
            <person name="Liu H."/>
        </authorList>
    </citation>
    <scope>NUCLEOTIDE SEQUENCE [LARGE SCALE GENOMIC DNA]</scope>
    <source>
        <strain evidence="3">cv. Yunnan</strain>
        <tissue evidence="2">Vines</tissue>
    </source>
</reference>
<sequence>MPAHSFEFFKKTYGKSRKAALGREHVVSSIVKLGFGLLEGVEEKSSEQIKYDCIAGPVELGLEVLKSLFDLHDGVRNEDHTILALQKATFSSEAGSSKKTEVYHITGAGLFQVLSGLLRRCLCQQDAELLDIINCIKIENGKVFIEELFDCLVSCTSWMLQLFHQLASNPSDSLDLPGFSLTQENEYFFTLFSILRVGLGILEDFEAKHTLESGQVPMCYLIFLGIIEVNLNTTFFEPEKANDVKKVELVKELSRLVCRRRCNSCK</sequence>
<gene>
    <name evidence="2" type="ORF">DM860_012217</name>
</gene>
<keyword evidence="3" id="KW-1185">Reference proteome</keyword>
<evidence type="ECO:0000259" key="1">
    <source>
        <dbReference type="Pfam" id="PF14680"/>
    </source>
</evidence>
<comment type="caution">
    <text evidence="2">The sequence shown here is derived from an EMBL/GenBank/DDBJ whole genome shotgun (WGS) entry which is preliminary data.</text>
</comment>